<dbReference type="NCBIfam" id="NF005702">
    <property type="entry name" value="PRK07514.1"/>
    <property type="match status" value="1"/>
</dbReference>
<dbReference type="Proteomes" id="UP000199585">
    <property type="component" value="Unassembled WGS sequence"/>
</dbReference>
<evidence type="ECO:0000259" key="2">
    <source>
        <dbReference type="Pfam" id="PF00501"/>
    </source>
</evidence>
<name>A0A1H8JSM5_9RHOB</name>
<protein>
    <submittedName>
        <fullName evidence="4">Malonyl-CoA/methylmalonyl-CoA synthetase</fullName>
    </submittedName>
</protein>
<dbReference type="RefSeq" id="WP_089905777.1">
    <property type="nucleotide sequence ID" value="NZ_FOCI01000042.1"/>
</dbReference>
<evidence type="ECO:0000259" key="3">
    <source>
        <dbReference type="Pfam" id="PF13193"/>
    </source>
</evidence>
<dbReference type="InterPro" id="IPR042099">
    <property type="entry name" value="ANL_N_sf"/>
</dbReference>
<dbReference type="PANTHER" id="PTHR43201:SF8">
    <property type="entry name" value="ACYL-COA SYNTHETASE FAMILY MEMBER 3"/>
    <property type="match status" value="1"/>
</dbReference>
<sequence>MDTNHLVDALRQAPHAATFAIDAATGAVTTHGALWDMAARHAAALIGLGVQPGCRVALQVEKSIAGLACYLGTVMAGAVHLPLNTAYPGAEVAYFLTDAAPRVFICDPARLAELAPVAQAAGVTHVLTLNADGAGSLADAAAEAAPLTRPVPRGPDDLAAFLYTSGTTGRSKGAMLSHDALLSNALTLRDLWQFTDNNTLIHALPVFHTHGLFVAINVTLLAGGAIILHRSFDPAAVLADFGRATALMGVPTFYVRLLDQPGLTPDAVAGMRVFISGSAPMLMDTHARWQARTGHTVLERYGMTETNMTTSNPCVGLRKPGTVGLPLPGVDLRIVDDAGQAVAAGTPGGIEVRGPNLFQGYWQMPDKTAADMRPGGWFATGDIGTQDGDGYVTIVGRSKDLIITGGFNVYPKEVESVIDALDGVVESAAFGLPDADLGEVVAVAVVLAPGAVLTAEGIVGGTAGRLARFKQPRQVHLMDALPRNTMGKVQKAALRAMFGA</sequence>
<dbReference type="Pfam" id="PF00501">
    <property type="entry name" value="AMP-binding"/>
    <property type="match status" value="1"/>
</dbReference>
<dbReference type="Gene3D" id="3.30.300.30">
    <property type="match status" value="1"/>
</dbReference>
<dbReference type="InterPro" id="IPR025110">
    <property type="entry name" value="AMP-bd_C"/>
</dbReference>
<dbReference type="GO" id="GO:0006631">
    <property type="term" value="P:fatty acid metabolic process"/>
    <property type="evidence" value="ECO:0007669"/>
    <property type="project" value="TreeGrafter"/>
</dbReference>
<evidence type="ECO:0000313" key="4">
    <source>
        <dbReference type="EMBL" id="SEN83387.1"/>
    </source>
</evidence>
<dbReference type="EMBL" id="FOCI01000042">
    <property type="protein sequence ID" value="SEN83387.1"/>
    <property type="molecule type" value="Genomic_DNA"/>
</dbReference>
<dbReference type="AlphaFoldDB" id="A0A1H8JSM5"/>
<feature type="domain" description="AMP-dependent synthetase/ligase" evidence="2">
    <location>
        <begin position="16"/>
        <end position="362"/>
    </location>
</feature>
<gene>
    <name evidence="4" type="ORF">SAMN04488003_1425</name>
</gene>
<dbReference type="PANTHER" id="PTHR43201">
    <property type="entry name" value="ACYL-COA SYNTHETASE"/>
    <property type="match status" value="1"/>
</dbReference>
<dbReference type="Pfam" id="PF13193">
    <property type="entry name" value="AMP-binding_C"/>
    <property type="match status" value="1"/>
</dbReference>
<feature type="domain" description="AMP-binding enzyme C-terminal" evidence="3">
    <location>
        <begin position="413"/>
        <end position="488"/>
    </location>
</feature>
<dbReference type="InterPro" id="IPR020845">
    <property type="entry name" value="AMP-binding_CS"/>
</dbReference>
<dbReference type="STRING" id="245187.SAMN04488003_1425"/>
<evidence type="ECO:0000313" key="5">
    <source>
        <dbReference type="Proteomes" id="UP000199585"/>
    </source>
</evidence>
<accession>A0A1H8JSM5</accession>
<evidence type="ECO:0000256" key="1">
    <source>
        <dbReference type="ARBA" id="ARBA00006432"/>
    </source>
</evidence>
<keyword evidence="5" id="KW-1185">Reference proteome</keyword>
<dbReference type="GO" id="GO:0031956">
    <property type="term" value="F:medium-chain fatty acid-CoA ligase activity"/>
    <property type="evidence" value="ECO:0007669"/>
    <property type="project" value="TreeGrafter"/>
</dbReference>
<reference evidence="4 5" key="1">
    <citation type="submission" date="2016-10" db="EMBL/GenBank/DDBJ databases">
        <authorList>
            <person name="de Groot N.N."/>
        </authorList>
    </citation>
    <scope>NUCLEOTIDE SEQUENCE [LARGE SCALE GENOMIC DNA]</scope>
    <source>
        <strain evidence="4 5">DSM 16213</strain>
    </source>
</reference>
<dbReference type="PROSITE" id="PS00455">
    <property type="entry name" value="AMP_BINDING"/>
    <property type="match status" value="1"/>
</dbReference>
<dbReference type="OrthoDB" id="9803968at2"/>
<dbReference type="Gene3D" id="3.40.50.12780">
    <property type="entry name" value="N-terminal domain of ligase-like"/>
    <property type="match status" value="1"/>
</dbReference>
<dbReference type="InterPro" id="IPR000873">
    <property type="entry name" value="AMP-dep_synth/lig_dom"/>
</dbReference>
<proteinExistence type="inferred from homology"/>
<dbReference type="SUPFAM" id="SSF56801">
    <property type="entry name" value="Acetyl-CoA synthetase-like"/>
    <property type="match status" value="1"/>
</dbReference>
<comment type="similarity">
    <text evidence="1">Belongs to the ATP-dependent AMP-binding enzyme family.</text>
</comment>
<dbReference type="InterPro" id="IPR045851">
    <property type="entry name" value="AMP-bd_C_sf"/>
</dbReference>
<organism evidence="4 5">
    <name type="scientific">Loktanella fryxellensis</name>
    <dbReference type="NCBI Taxonomy" id="245187"/>
    <lineage>
        <taxon>Bacteria</taxon>
        <taxon>Pseudomonadati</taxon>
        <taxon>Pseudomonadota</taxon>
        <taxon>Alphaproteobacteria</taxon>
        <taxon>Rhodobacterales</taxon>
        <taxon>Roseobacteraceae</taxon>
        <taxon>Loktanella</taxon>
    </lineage>
</organism>